<dbReference type="PANTHER" id="PTHR43266">
    <property type="entry name" value="MACROLIDE-EFFLUX PROTEIN"/>
    <property type="match status" value="1"/>
</dbReference>
<dbReference type="EMBL" id="CAKJTJ010000004">
    <property type="protein sequence ID" value="CAG9620334.1"/>
    <property type="molecule type" value="Genomic_DNA"/>
</dbReference>
<feature type="transmembrane region" description="Helical" evidence="7">
    <location>
        <begin position="79"/>
        <end position="100"/>
    </location>
</feature>
<evidence type="ECO:0000256" key="4">
    <source>
        <dbReference type="ARBA" id="ARBA00022692"/>
    </source>
</evidence>
<proteinExistence type="predicted"/>
<keyword evidence="9" id="KW-1185">Reference proteome</keyword>
<dbReference type="Gene3D" id="1.20.1250.20">
    <property type="entry name" value="MFS general substrate transporter like domains"/>
    <property type="match status" value="1"/>
</dbReference>
<evidence type="ECO:0000256" key="2">
    <source>
        <dbReference type="ARBA" id="ARBA00022448"/>
    </source>
</evidence>
<dbReference type="InterPro" id="IPR011701">
    <property type="entry name" value="MFS"/>
</dbReference>
<name>A0ABM8YK63_9BACI</name>
<dbReference type="CDD" id="cd06173">
    <property type="entry name" value="MFS_MefA_like"/>
    <property type="match status" value="1"/>
</dbReference>
<evidence type="ECO:0000256" key="7">
    <source>
        <dbReference type="SAM" id="Phobius"/>
    </source>
</evidence>
<feature type="transmembrane region" description="Helical" evidence="7">
    <location>
        <begin position="218"/>
        <end position="242"/>
    </location>
</feature>
<feature type="transmembrane region" description="Helical" evidence="7">
    <location>
        <begin position="174"/>
        <end position="197"/>
    </location>
</feature>
<feature type="transmembrane region" description="Helical" evidence="7">
    <location>
        <begin position="106"/>
        <end position="127"/>
    </location>
</feature>
<reference evidence="8 9" key="1">
    <citation type="submission" date="2021-10" db="EMBL/GenBank/DDBJ databases">
        <authorList>
            <person name="Criscuolo A."/>
        </authorList>
    </citation>
    <scope>NUCLEOTIDE SEQUENCE [LARGE SCALE GENOMIC DNA]</scope>
    <source>
        <strain evidence="9">CIP 111883</strain>
    </source>
</reference>
<evidence type="ECO:0000256" key="5">
    <source>
        <dbReference type="ARBA" id="ARBA00022989"/>
    </source>
</evidence>
<feature type="transmembrane region" description="Helical" evidence="7">
    <location>
        <begin position="262"/>
        <end position="280"/>
    </location>
</feature>
<comment type="caution">
    <text evidence="8">The sequence shown here is derived from an EMBL/GenBank/DDBJ whole genome shotgun (WGS) entry which is preliminary data.</text>
</comment>
<dbReference type="Pfam" id="PF07690">
    <property type="entry name" value="MFS_1"/>
    <property type="match status" value="1"/>
</dbReference>
<keyword evidence="2" id="KW-0813">Transport</keyword>
<evidence type="ECO:0000256" key="3">
    <source>
        <dbReference type="ARBA" id="ARBA00022475"/>
    </source>
</evidence>
<feature type="transmembrane region" description="Helical" evidence="7">
    <location>
        <begin position="319"/>
        <end position="338"/>
    </location>
</feature>
<organism evidence="8 9">
    <name type="scientific">Sutcliffiella rhizosphaerae</name>
    <dbReference type="NCBI Taxonomy" id="2880967"/>
    <lineage>
        <taxon>Bacteria</taxon>
        <taxon>Bacillati</taxon>
        <taxon>Bacillota</taxon>
        <taxon>Bacilli</taxon>
        <taxon>Bacillales</taxon>
        <taxon>Bacillaceae</taxon>
        <taxon>Sutcliffiella</taxon>
    </lineage>
</organism>
<feature type="transmembrane region" description="Helical" evidence="7">
    <location>
        <begin position="387"/>
        <end position="404"/>
    </location>
</feature>
<feature type="transmembrane region" description="Helical" evidence="7">
    <location>
        <begin position="292"/>
        <end position="313"/>
    </location>
</feature>
<accession>A0ABM8YK63</accession>
<keyword evidence="4 7" id="KW-0812">Transmembrane</keyword>
<evidence type="ECO:0000256" key="6">
    <source>
        <dbReference type="ARBA" id="ARBA00023136"/>
    </source>
</evidence>
<evidence type="ECO:0000256" key="1">
    <source>
        <dbReference type="ARBA" id="ARBA00004651"/>
    </source>
</evidence>
<evidence type="ECO:0000313" key="8">
    <source>
        <dbReference type="EMBL" id="CAG9620334.1"/>
    </source>
</evidence>
<feature type="transmembrane region" description="Helical" evidence="7">
    <location>
        <begin position="358"/>
        <end position="381"/>
    </location>
</feature>
<sequence>MEESLKLKRATYHLYTFMMSKLISTFGAQVYTFAISFYILQLTGSATSFATNLICNVLPRALAGPFVGAITDRYSKKMIVITAQIATTITIFGLLIYTLTHGLSLLAIYTTTVILSLASTFSAIAFTSSITGLIDKGRIQRAMSLNQMAISFAAIGSPAIGGLLYGVVPIPVFLVIYMVLSSLAVILESTMNFRLYASEKKVNKEESILQSMKAGIKYLRFQPLIVIILWIGLFVNFLFGAYEVGYSYILIEKLKFQPQHFGFTQGALSIGMLLMSVYFSMRKKDVQYPLVVAKRAIISVGLLMGAISLPLLLNMNYSIMIVFYIIIMFSLGVLLMTINTPIQVMLQRKIDDDYKGRVFSIVETMSTALVPLAMVLFGFLLDLFPSQWIMMLSGGTLIIVMLIMTRKSVLHKAHPELQAGQRKEGDGSYASLES</sequence>
<feature type="transmembrane region" description="Helical" evidence="7">
    <location>
        <begin position="148"/>
        <end position="168"/>
    </location>
</feature>
<keyword evidence="5 7" id="KW-1133">Transmembrane helix</keyword>
<evidence type="ECO:0000313" key="9">
    <source>
        <dbReference type="Proteomes" id="UP000789833"/>
    </source>
</evidence>
<protein>
    <submittedName>
        <fullName evidence="8">Enterobactin exporter EntS</fullName>
    </submittedName>
</protein>
<dbReference type="PANTHER" id="PTHR43266:SF9">
    <property type="entry name" value="PERMEASE, MAJOR FACILITATOR SUPERFAMILY-RELATED"/>
    <property type="match status" value="1"/>
</dbReference>
<keyword evidence="3" id="KW-1003">Cell membrane</keyword>
<dbReference type="InterPro" id="IPR036259">
    <property type="entry name" value="MFS_trans_sf"/>
</dbReference>
<dbReference type="RefSeq" id="WP_230500268.1">
    <property type="nucleotide sequence ID" value="NZ_CAKJTJ010000004.1"/>
</dbReference>
<gene>
    <name evidence="8" type="primary">entS_1</name>
    <name evidence="8" type="ORF">BACCIP111883_01102</name>
</gene>
<dbReference type="Proteomes" id="UP000789833">
    <property type="component" value="Unassembled WGS sequence"/>
</dbReference>
<comment type="subcellular location">
    <subcellularLocation>
        <location evidence="1">Cell membrane</location>
        <topology evidence="1">Multi-pass membrane protein</topology>
    </subcellularLocation>
</comment>
<dbReference type="SUPFAM" id="SSF103473">
    <property type="entry name" value="MFS general substrate transporter"/>
    <property type="match status" value="1"/>
</dbReference>
<keyword evidence="6 7" id="KW-0472">Membrane</keyword>